<evidence type="ECO:0000313" key="1">
    <source>
        <dbReference type="EMBL" id="BBC79614.1"/>
    </source>
</evidence>
<dbReference type="AlphaFoldDB" id="A0A2Z5ZFZ7"/>
<gene>
    <name evidence="1" type="ORF">AcetOrient_orf01899</name>
</gene>
<protein>
    <submittedName>
        <fullName evidence="1">Signal recognition particle-docking protein FtsY</fullName>
    </submittedName>
</protein>
<dbReference type="EMBL" id="AP018515">
    <property type="protein sequence ID" value="BBC79614.1"/>
    <property type="molecule type" value="Genomic_DNA"/>
</dbReference>
<proteinExistence type="predicted"/>
<evidence type="ECO:0000313" key="2">
    <source>
        <dbReference type="Proteomes" id="UP000270034"/>
    </source>
</evidence>
<dbReference type="KEGG" id="aot:AcetOri_orf01899"/>
<accession>A0A2Z5ZFZ7</accession>
<dbReference type="Proteomes" id="UP000270034">
    <property type="component" value="Chromosome"/>
</dbReference>
<name>A0A2Z5ZFZ7_9PROT</name>
<reference evidence="1 2" key="1">
    <citation type="submission" date="2018-02" db="EMBL/GenBank/DDBJ databases">
        <title>Acetobacter orientalis genome.</title>
        <authorList>
            <person name="Nakashima N."/>
            <person name="Tamura T."/>
        </authorList>
    </citation>
    <scope>NUCLEOTIDE SEQUENCE [LARGE SCALE GENOMIC DNA]</scope>
    <source>
        <strain evidence="1 2">FAN1</strain>
    </source>
</reference>
<sequence>MAGSLHRKDNVTSCKRKVIDIMAAMQKQAPHVLVWCKPVGWVAK</sequence>
<organism evidence="1 2">
    <name type="scientific">Acetobacter orientalis</name>
    <dbReference type="NCBI Taxonomy" id="146474"/>
    <lineage>
        <taxon>Bacteria</taxon>
        <taxon>Pseudomonadati</taxon>
        <taxon>Pseudomonadota</taxon>
        <taxon>Alphaproteobacteria</taxon>
        <taxon>Acetobacterales</taxon>
        <taxon>Acetobacteraceae</taxon>
        <taxon>Acetobacter</taxon>
    </lineage>
</organism>